<feature type="binding site" evidence="6">
    <location>
        <position position="390"/>
    </location>
    <ligand>
        <name>ATP</name>
        <dbReference type="ChEBI" id="CHEBI:30616"/>
    </ligand>
</feature>
<dbReference type="GO" id="GO:0004550">
    <property type="term" value="F:nucleoside diphosphate kinase activity"/>
    <property type="evidence" value="ECO:0007669"/>
    <property type="project" value="InterPro"/>
</dbReference>
<dbReference type="PANTHER" id="PTHR46161">
    <property type="entry name" value="NUCLEOSIDE DIPHOSPHATE KINASE"/>
    <property type="match status" value="1"/>
</dbReference>
<dbReference type="Gene3D" id="3.30.70.141">
    <property type="entry name" value="Nucleoside diphosphate kinase-like domain"/>
    <property type="match status" value="3"/>
</dbReference>
<dbReference type="GO" id="GO:0006241">
    <property type="term" value="P:CTP biosynthetic process"/>
    <property type="evidence" value="ECO:0007669"/>
    <property type="project" value="InterPro"/>
</dbReference>
<reference evidence="9 10" key="1">
    <citation type="journal article" date="2013" name="PLoS Genet.">
        <title>Distinctive expansion of potential virulence genes in the genome of the oomycete fish pathogen Saprolegnia parasitica.</title>
        <authorList>
            <person name="Jiang R.H."/>
            <person name="de Bruijn I."/>
            <person name="Haas B.J."/>
            <person name="Belmonte R."/>
            <person name="Lobach L."/>
            <person name="Christie J."/>
            <person name="van den Ackerveken G."/>
            <person name="Bottin A."/>
            <person name="Bulone V."/>
            <person name="Diaz-Moreno S.M."/>
            <person name="Dumas B."/>
            <person name="Fan L."/>
            <person name="Gaulin E."/>
            <person name="Govers F."/>
            <person name="Grenville-Briggs L.J."/>
            <person name="Horner N.R."/>
            <person name="Levin J.Z."/>
            <person name="Mammella M."/>
            <person name="Meijer H.J."/>
            <person name="Morris P."/>
            <person name="Nusbaum C."/>
            <person name="Oome S."/>
            <person name="Phillips A.J."/>
            <person name="van Rooyen D."/>
            <person name="Rzeszutek E."/>
            <person name="Saraiva M."/>
            <person name="Secombes C.J."/>
            <person name="Seidl M.F."/>
            <person name="Snel B."/>
            <person name="Stassen J.H."/>
            <person name="Sykes S."/>
            <person name="Tripathy S."/>
            <person name="van den Berg H."/>
            <person name="Vega-Arreguin J.C."/>
            <person name="Wawra S."/>
            <person name="Young S.K."/>
            <person name="Zeng Q."/>
            <person name="Dieguez-Uribeondo J."/>
            <person name="Russ C."/>
            <person name="Tyler B.M."/>
            <person name="van West P."/>
        </authorList>
    </citation>
    <scope>NUCLEOTIDE SEQUENCE [LARGE SCALE GENOMIC DNA]</scope>
    <source>
        <strain evidence="9 10">CBS 223.65</strain>
    </source>
</reference>
<evidence type="ECO:0000313" key="10">
    <source>
        <dbReference type="Proteomes" id="UP000030745"/>
    </source>
</evidence>
<dbReference type="PANTHER" id="PTHR46161:SF3">
    <property type="entry name" value="NUCLEOSIDE DIPHOSPHATE KINASE DDB_G0292928-RELATED"/>
    <property type="match status" value="1"/>
</dbReference>
<feature type="binding site" evidence="6">
    <location>
        <position position="404"/>
    </location>
    <ligand>
        <name>ATP</name>
        <dbReference type="ChEBI" id="CHEBI:30616"/>
    </ligand>
</feature>
<dbReference type="SMART" id="SM00562">
    <property type="entry name" value="NDK"/>
    <property type="match status" value="2"/>
</dbReference>
<evidence type="ECO:0000256" key="5">
    <source>
        <dbReference type="ARBA" id="ARBA00022840"/>
    </source>
</evidence>
<evidence type="ECO:0000256" key="7">
    <source>
        <dbReference type="RuleBase" id="RU004011"/>
    </source>
</evidence>
<dbReference type="InterPro" id="IPR034907">
    <property type="entry name" value="NDK-like_dom"/>
</dbReference>
<dbReference type="GO" id="GO:0006228">
    <property type="term" value="P:UTP biosynthetic process"/>
    <property type="evidence" value="ECO:0007669"/>
    <property type="project" value="InterPro"/>
</dbReference>
<comment type="caution">
    <text evidence="6">Lacks conserved residue(s) required for the propagation of feature annotation.</text>
</comment>
<feature type="binding site" evidence="6">
    <location>
        <position position="384"/>
    </location>
    <ligand>
        <name>ATP</name>
        <dbReference type="ChEBI" id="CHEBI:30616"/>
    </ligand>
</feature>
<keyword evidence="10" id="KW-1185">Reference proteome</keyword>
<dbReference type="Proteomes" id="UP000030745">
    <property type="component" value="Unassembled WGS sequence"/>
</dbReference>
<feature type="domain" description="Nucleoside diphosphate kinase-like" evidence="8">
    <location>
        <begin position="33"/>
        <end position="165"/>
    </location>
</feature>
<feature type="binding site" evidence="6">
    <location>
        <position position="356"/>
    </location>
    <ligand>
        <name>ATP</name>
        <dbReference type="ChEBI" id="CHEBI:30616"/>
    </ligand>
</feature>
<dbReference type="RefSeq" id="XP_012198106.1">
    <property type="nucleotide sequence ID" value="XM_012342716.1"/>
</dbReference>
<dbReference type="Gene3D" id="3.40.50.300">
    <property type="entry name" value="P-loop containing nucleotide triphosphate hydrolases"/>
    <property type="match status" value="2"/>
</dbReference>
<dbReference type="KEGG" id="spar:SPRG_19546"/>
<gene>
    <name evidence="9" type="ORF">SPRG_19546</name>
</gene>
<accession>A0A067CL75</accession>
<evidence type="ECO:0000313" key="9">
    <source>
        <dbReference type="EMBL" id="KDO31464.1"/>
    </source>
</evidence>
<comment type="similarity">
    <text evidence="1 6 7">Belongs to the NDK family.</text>
</comment>
<dbReference type="EMBL" id="KK583198">
    <property type="protein sequence ID" value="KDO31464.1"/>
    <property type="molecule type" value="Genomic_DNA"/>
</dbReference>
<dbReference type="PROSITE" id="PS51374">
    <property type="entry name" value="NDPK_LIKE"/>
    <property type="match status" value="2"/>
</dbReference>
<evidence type="ECO:0000256" key="3">
    <source>
        <dbReference type="ARBA" id="ARBA00022741"/>
    </source>
</evidence>
<name>A0A067CL75_SAPPC</name>
<feature type="domain" description="Nucleoside diphosphate kinase-like" evidence="8">
    <location>
        <begin position="301"/>
        <end position="442"/>
    </location>
</feature>
<keyword evidence="2" id="KW-0808">Transferase</keyword>
<dbReference type="VEuPathDB" id="FungiDB:SPRG_19546"/>
<feature type="binding site" evidence="6">
    <location>
        <position position="309"/>
    </location>
    <ligand>
        <name>ATP</name>
        <dbReference type="ChEBI" id="CHEBI:30616"/>
    </ligand>
</feature>
<dbReference type="GO" id="GO:0005524">
    <property type="term" value="F:ATP binding"/>
    <property type="evidence" value="ECO:0007669"/>
    <property type="project" value="UniProtKB-KW"/>
</dbReference>
<feature type="binding site" evidence="6">
    <location>
        <position position="414"/>
    </location>
    <ligand>
        <name>ATP</name>
        <dbReference type="ChEBI" id="CHEBI:30616"/>
    </ligand>
</feature>
<proteinExistence type="inferred from homology"/>
<dbReference type="Pfam" id="PF00334">
    <property type="entry name" value="NDK"/>
    <property type="match status" value="2"/>
</dbReference>
<dbReference type="SUPFAM" id="SSF52540">
    <property type="entry name" value="P-loop containing nucleoside triphosphate hydrolases"/>
    <property type="match status" value="1"/>
</dbReference>
<dbReference type="PRINTS" id="PR01243">
    <property type="entry name" value="NUCDPKINASE"/>
</dbReference>
<dbReference type="InterPro" id="IPR001564">
    <property type="entry name" value="Nucleoside_diP_kinase"/>
</dbReference>
<protein>
    <recommendedName>
        <fullName evidence="8">Nucleoside diphosphate kinase-like domain-containing protein</fullName>
    </recommendedName>
</protein>
<feature type="active site" description="Pros-phosphohistidine intermediate" evidence="6">
    <location>
        <position position="417"/>
    </location>
</feature>
<evidence type="ECO:0000256" key="1">
    <source>
        <dbReference type="ARBA" id="ARBA00008142"/>
    </source>
</evidence>
<dbReference type="InterPro" id="IPR036850">
    <property type="entry name" value="NDK-like_dom_sf"/>
</dbReference>
<dbReference type="GeneID" id="24140886"/>
<dbReference type="Pfam" id="PF00406">
    <property type="entry name" value="ADK"/>
    <property type="match status" value="1"/>
</dbReference>
<dbReference type="GO" id="GO:0006183">
    <property type="term" value="P:GTP biosynthetic process"/>
    <property type="evidence" value="ECO:0007669"/>
    <property type="project" value="InterPro"/>
</dbReference>
<evidence type="ECO:0000259" key="8">
    <source>
        <dbReference type="SMART" id="SM00562"/>
    </source>
</evidence>
<dbReference type="OMA" id="THPWTLR"/>
<keyword evidence="5" id="KW-0067">ATP-binding</keyword>
<organism evidence="9 10">
    <name type="scientific">Saprolegnia parasitica (strain CBS 223.65)</name>
    <dbReference type="NCBI Taxonomy" id="695850"/>
    <lineage>
        <taxon>Eukaryota</taxon>
        <taxon>Sar</taxon>
        <taxon>Stramenopiles</taxon>
        <taxon>Oomycota</taxon>
        <taxon>Saprolegniomycetes</taxon>
        <taxon>Saprolegniales</taxon>
        <taxon>Saprolegniaceae</taxon>
        <taxon>Saprolegnia</taxon>
    </lineage>
</organism>
<keyword evidence="4" id="KW-0418">Kinase</keyword>
<keyword evidence="3" id="KW-0547">Nucleotide-binding</keyword>
<evidence type="ECO:0000256" key="4">
    <source>
        <dbReference type="ARBA" id="ARBA00022777"/>
    </source>
</evidence>
<sequence length="1297" mass="141561">MAPAASWTVGLLKPDIATGFKVGVGPDGLVEAPPGNGKIVDDVLQRIKDEGFVVEAKRLVVLSRMQVREMMRDCWDEPTFEDTLAFMTSGPCMALLLGRDQAVEHWNSVIGPADPTAAKKVAGATPPLRALHGSSLLRNAFYGSATATCALRDKDVLFPPARPSMERSLVLLKPSATCFLDAISALFEMHALYVLDQIDTVLDDDDVALIAAYPDDDAYMSELGSVAKGGRSRALILEGLEVTTKLALLLGPLDLLEAKQYFPESIRAHMGSSLVHNVLDVLSPSPSSLTKWFPGFVALLPEKTYAMIKPGASPETIAAIQARIRLLGFDILAEATQHWSREDAMAFYAEHEGKAFFPTLIAYMSSGPIVAMMLSRVKAIAMWRKCMGPTNSAAARASSPQSLRARFGIDGTKNATHGSDSSQSALRELRLVFKTPLRSLAPLKCNVLAQQLGPFQAETMTLHDALAKGLTLLCQVQPQLPPLDAAEWLGKYLIRQALHRDESEGNSVCSYDAPSSSVIVDVAQPKELLVPSLSSLHLVAFYGPSPQRAAMATAMATQYKYLYMDLTLVLEKAPPGLDLIAVLLKAFKRCTSKRVILDNCPADLSFYLAFQKVVAEFAWVVYVSDDGAFAPSPEELDFFDLFQRFGQLHIAKAAPSSSYLLDVHDAFAPTLVFVQESPRAALSTAQWRAIGVHHGWTILDWDDIVRAELKREARRSQPLLRPFIETGEQIPQQQLLALFDASVTGHRCLLLHLPAYTRNKAFMCALQRRVGATPHPLMLFLDTEPMESASMGAFEKQCFGLGRLYHQWLPGPTSVAHLCTVLAPLLAPAIGILAMDAPWAKDAARLRGYTVLNVKDVLRAEVLKRSLDGETIAALVARSEPVPDALVLAVLQRYMAQKQNRRVLLDEFPQTSAQAASMLRVLASAPAFVLQAASETLVPEAVAPLAAGAAIVTITGPNEATLSTTLCQWSISIVLGDFDLSDVEISALQARLPRHLVLHMDEVAASMQEYASDDVVKLLCFLLQRRLGKQILLVGFPRSLAEAEQFEATGSVIENVFVLHRKVLAVSHEPTDEDYYSSDEEDRARKKSAPEPEFDKLLRHFAGPRLRAFTFVQLPRVYEPICDALRPRVVLAIGHELLAPLTLAVATSHSAVHLHVPHLLEAHARAFSTPASVQDSALVAQLLRDALCRSGAQVVVVTGYPRVVGATKPYVQEQLSIITAAVGPLRKLLHLTCSATTLLERCGGDMRLVHGRTDEFAMEFAPLLHYCRRNQTLPVAEISADRSTEAVAAALRSHVAE</sequence>
<dbReference type="OrthoDB" id="10263751at2759"/>
<dbReference type="SUPFAM" id="SSF54919">
    <property type="entry name" value="Nucleoside diphosphate kinase, NDK"/>
    <property type="match status" value="3"/>
</dbReference>
<dbReference type="STRING" id="695850.A0A067CL75"/>
<dbReference type="InterPro" id="IPR027417">
    <property type="entry name" value="P-loop_NTPase"/>
</dbReference>
<evidence type="ECO:0000256" key="6">
    <source>
        <dbReference type="PROSITE-ProRule" id="PRU00706"/>
    </source>
</evidence>
<evidence type="ECO:0000256" key="2">
    <source>
        <dbReference type="ARBA" id="ARBA00022679"/>
    </source>
</evidence>